<sequence length="157" mass="18167">MRNIVDDLSRVGKILGYMIHPKFTGHVEQHDFGRGIGAVQPDFWDQYLEFVSLMDGFIIDGYSVYGLSNYDEVHNELFEYNDEQTNILREAPELVVDEINYLIFIGSTGTDSFVYDVRTHKWEVRDRIAIDEAYESFDSLVEFLAAQLARIKADNDL</sequence>
<dbReference type="EMBL" id="CP000950">
    <property type="protein sequence ID" value="ACA66915.1"/>
    <property type="molecule type" value="Genomic_DNA"/>
</dbReference>
<name>A0A0H3AZV8_YERPY</name>
<gene>
    <name evidence="1" type="ordered locus">YPK_0612</name>
</gene>
<accession>A0A0H3AZV8</accession>
<dbReference type="SUPFAM" id="SSF160631">
    <property type="entry name" value="SMI1/KNR4-like"/>
    <property type="match status" value="1"/>
</dbReference>
<dbReference type="InterPro" id="IPR037883">
    <property type="entry name" value="Knr4/Smi1-like_sf"/>
</dbReference>
<dbReference type="PATRIC" id="fig|502800.11.peg.1227"/>
<reference evidence="1" key="1">
    <citation type="submission" date="2008-02" db="EMBL/GenBank/DDBJ databases">
        <title>Complete sequence of Yersinia pseudotuberculosis YPIII.</title>
        <authorList>
            <consortium name="US DOE Joint Genome Institute"/>
            <person name="Challacombe J.F."/>
            <person name="Bruce D."/>
            <person name="Detter J.C."/>
            <person name="Green L."/>
            <person name="Land M."/>
            <person name="Munk C."/>
            <person name="Lindler L.E."/>
            <person name="Nikolich M.P."/>
            <person name="Brettin T."/>
        </authorList>
    </citation>
    <scope>NUCLEOTIDE SEQUENCE</scope>
    <source>
        <strain evidence="1">YPIII</strain>
    </source>
</reference>
<dbReference type="NCBIfam" id="NF038335">
    <property type="entry name" value="YPO0640_fam"/>
    <property type="match status" value="1"/>
</dbReference>
<dbReference type="AlphaFoldDB" id="A0A0H3AZV8"/>
<dbReference type="KEGG" id="ypy:YPK_0612"/>
<dbReference type="RefSeq" id="WP_012104463.1">
    <property type="nucleotide sequence ID" value="NZ_CP009792.1"/>
</dbReference>
<protein>
    <recommendedName>
        <fullName evidence="2">Knr4/Smi1-like domain-containing protein</fullName>
    </recommendedName>
</protein>
<organism evidence="1">
    <name type="scientific">Yersinia pseudotuberculosis serotype O:3 (strain YPIII)</name>
    <dbReference type="NCBI Taxonomy" id="502800"/>
    <lineage>
        <taxon>Bacteria</taxon>
        <taxon>Pseudomonadati</taxon>
        <taxon>Pseudomonadota</taxon>
        <taxon>Gammaproteobacteria</taxon>
        <taxon>Enterobacterales</taxon>
        <taxon>Yersiniaceae</taxon>
        <taxon>Yersinia</taxon>
    </lineage>
</organism>
<evidence type="ECO:0000313" key="1">
    <source>
        <dbReference type="EMBL" id="ACA66915.1"/>
    </source>
</evidence>
<proteinExistence type="predicted"/>
<evidence type="ECO:0008006" key="2">
    <source>
        <dbReference type="Google" id="ProtNLM"/>
    </source>
</evidence>